<comment type="caution">
    <text evidence="4">The sequence shown here is derived from an EMBL/GenBank/DDBJ whole genome shotgun (WGS) entry which is preliminary data.</text>
</comment>
<comment type="subcellular location">
    <subcellularLocation>
        <location evidence="1">Cell envelope</location>
    </subcellularLocation>
</comment>
<evidence type="ECO:0000313" key="4">
    <source>
        <dbReference type="EMBL" id="GAA1742853.1"/>
    </source>
</evidence>
<dbReference type="Proteomes" id="UP001500655">
    <property type="component" value="Unassembled WGS sequence"/>
</dbReference>
<proteinExistence type="inferred from homology"/>
<keyword evidence="5" id="KW-1185">Reference proteome</keyword>
<dbReference type="PANTHER" id="PTHR30036:SF7">
    <property type="entry name" value="ABC TRANSPORTER PERIPLASMIC-BINDING PROTEIN YPHF"/>
    <property type="match status" value="1"/>
</dbReference>
<evidence type="ECO:0000256" key="1">
    <source>
        <dbReference type="ARBA" id="ARBA00004196"/>
    </source>
</evidence>
<evidence type="ECO:0000259" key="3">
    <source>
        <dbReference type="Pfam" id="PF13407"/>
    </source>
</evidence>
<dbReference type="PANTHER" id="PTHR30036">
    <property type="entry name" value="D-XYLOSE-BINDING PERIPLASMIC PROTEIN"/>
    <property type="match status" value="1"/>
</dbReference>
<reference evidence="5" key="1">
    <citation type="journal article" date="2019" name="Int. J. Syst. Evol. Microbiol.">
        <title>The Global Catalogue of Microorganisms (GCM) 10K type strain sequencing project: providing services to taxonomists for standard genome sequencing and annotation.</title>
        <authorList>
            <consortium name="The Broad Institute Genomics Platform"/>
            <consortium name="The Broad Institute Genome Sequencing Center for Infectious Disease"/>
            <person name="Wu L."/>
            <person name="Ma J."/>
        </authorList>
    </citation>
    <scope>NUCLEOTIDE SEQUENCE [LARGE SCALE GENOMIC DNA]</scope>
    <source>
        <strain evidence="5">JCM 13249</strain>
    </source>
</reference>
<dbReference type="InterPro" id="IPR028082">
    <property type="entry name" value="Peripla_BP_I"/>
</dbReference>
<comment type="similarity">
    <text evidence="2">Belongs to the bacterial solute-binding protein 2 family.</text>
</comment>
<dbReference type="Pfam" id="PF13407">
    <property type="entry name" value="Peripla_BP_4"/>
    <property type="match status" value="1"/>
</dbReference>
<evidence type="ECO:0000313" key="5">
    <source>
        <dbReference type="Proteomes" id="UP001500655"/>
    </source>
</evidence>
<protein>
    <submittedName>
        <fullName evidence="4">Sugar-binding protein</fullName>
    </submittedName>
</protein>
<name>A0ABP4W222_9ACTN</name>
<sequence>MPGGERPTSALPTIRVGIVEKNQHTFWDGENAGWREAAARLGMEVAVAAPVQENIDEQLAMMRRHLADGVDVLGFVGTYPDAFDEVVAEAADRGVPCICFDLDAPRSGRKLYVGMKDPYTMGRWAGERMLALLPPGPRLIGLQTGSEKAAGARGKLDGFVDVMKENGHSVVGGANDGEDVALSRRNCEQLLAEHPDVDALYGVYSYHTAIQGQCVRSLARKPVVFGWDVLPETIELLQEGIVDTAVWIKEYYFGYYAATAVATLVRVGVDEALEVMGMDPVHLEGNVICPEAEAITPQTVDRYVRWRRDHGLEDKLTRLAS</sequence>
<gene>
    <name evidence="4" type="ORF">GCM10009681_12140</name>
</gene>
<feature type="domain" description="Periplasmic binding protein" evidence="3">
    <location>
        <begin position="19"/>
        <end position="265"/>
    </location>
</feature>
<dbReference type="SUPFAM" id="SSF53822">
    <property type="entry name" value="Periplasmic binding protein-like I"/>
    <property type="match status" value="1"/>
</dbReference>
<dbReference type="EMBL" id="BAAALS010000004">
    <property type="protein sequence ID" value="GAA1742853.1"/>
    <property type="molecule type" value="Genomic_DNA"/>
</dbReference>
<dbReference type="InterPro" id="IPR025997">
    <property type="entry name" value="SBP_2_dom"/>
</dbReference>
<organism evidence="4 5">
    <name type="scientific">Luedemannella helvata</name>
    <dbReference type="NCBI Taxonomy" id="349315"/>
    <lineage>
        <taxon>Bacteria</taxon>
        <taxon>Bacillati</taxon>
        <taxon>Actinomycetota</taxon>
        <taxon>Actinomycetes</taxon>
        <taxon>Micromonosporales</taxon>
        <taxon>Micromonosporaceae</taxon>
        <taxon>Luedemannella</taxon>
    </lineage>
</organism>
<dbReference type="Gene3D" id="3.40.50.2300">
    <property type="match status" value="2"/>
</dbReference>
<accession>A0ABP4W222</accession>
<evidence type="ECO:0000256" key="2">
    <source>
        <dbReference type="ARBA" id="ARBA00007639"/>
    </source>
</evidence>
<dbReference type="InterPro" id="IPR050555">
    <property type="entry name" value="Bact_Solute-Bind_Prot2"/>
</dbReference>